<organism evidence="2 3">
    <name type="scientific">Salix dunnii</name>
    <dbReference type="NCBI Taxonomy" id="1413687"/>
    <lineage>
        <taxon>Eukaryota</taxon>
        <taxon>Viridiplantae</taxon>
        <taxon>Streptophyta</taxon>
        <taxon>Embryophyta</taxon>
        <taxon>Tracheophyta</taxon>
        <taxon>Spermatophyta</taxon>
        <taxon>Magnoliopsida</taxon>
        <taxon>eudicotyledons</taxon>
        <taxon>Gunneridae</taxon>
        <taxon>Pentapetalae</taxon>
        <taxon>rosids</taxon>
        <taxon>fabids</taxon>
        <taxon>Malpighiales</taxon>
        <taxon>Salicaceae</taxon>
        <taxon>Saliceae</taxon>
        <taxon>Salix</taxon>
    </lineage>
</organism>
<sequence length="68" mass="7159">MSSSTDKEKTAGSPDSEARDLNNEAPEASSSNSQASLNIGLNSNSLLLDDVGHCVFSTNETSHCPNFK</sequence>
<feature type="region of interest" description="Disordered" evidence="1">
    <location>
        <begin position="1"/>
        <end position="37"/>
    </location>
</feature>
<evidence type="ECO:0000313" key="3">
    <source>
        <dbReference type="Proteomes" id="UP000657918"/>
    </source>
</evidence>
<feature type="compositionally biased region" description="Basic and acidic residues" evidence="1">
    <location>
        <begin position="1"/>
        <end position="22"/>
    </location>
</feature>
<keyword evidence="3" id="KW-1185">Reference proteome</keyword>
<protein>
    <submittedName>
        <fullName evidence="2">Uncharacterized protein</fullName>
    </submittedName>
</protein>
<reference evidence="2 3" key="1">
    <citation type="submission" date="2020-10" db="EMBL/GenBank/DDBJ databases">
        <title>Plant Genome Project.</title>
        <authorList>
            <person name="Zhang R.-G."/>
        </authorList>
    </citation>
    <scope>NUCLEOTIDE SEQUENCE [LARGE SCALE GENOMIC DNA]</scope>
    <source>
        <strain evidence="2">FAFU-HL-1</strain>
        <tissue evidence="2">Leaf</tissue>
    </source>
</reference>
<gene>
    <name evidence="2" type="ORF">SADUNF_Sadunf16G0234800</name>
</gene>
<evidence type="ECO:0000313" key="2">
    <source>
        <dbReference type="EMBL" id="KAF9666492.1"/>
    </source>
</evidence>
<proteinExistence type="predicted"/>
<evidence type="ECO:0000256" key="1">
    <source>
        <dbReference type="SAM" id="MobiDB-lite"/>
    </source>
</evidence>
<accession>A0A835JBA5</accession>
<feature type="compositionally biased region" description="Low complexity" evidence="1">
    <location>
        <begin position="23"/>
        <end position="37"/>
    </location>
</feature>
<dbReference type="Proteomes" id="UP000657918">
    <property type="component" value="Chromosome 16"/>
</dbReference>
<name>A0A835JBA5_9ROSI</name>
<dbReference type="AlphaFoldDB" id="A0A835JBA5"/>
<comment type="caution">
    <text evidence="2">The sequence shown here is derived from an EMBL/GenBank/DDBJ whole genome shotgun (WGS) entry which is preliminary data.</text>
</comment>
<dbReference type="EMBL" id="JADGMS010000016">
    <property type="protein sequence ID" value="KAF9666492.1"/>
    <property type="molecule type" value="Genomic_DNA"/>
</dbReference>